<keyword evidence="1" id="KW-0863">Zinc-finger</keyword>
<evidence type="ECO:0000256" key="2">
    <source>
        <dbReference type="SAM" id="MobiDB-lite"/>
    </source>
</evidence>
<dbReference type="PANTHER" id="PTHR46888">
    <property type="entry name" value="ZINC KNUCKLE DOMAINCONTAINING PROTEIN-RELATED"/>
    <property type="match status" value="1"/>
</dbReference>
<evidence type="ECO:0000256" key="1">
    <source>
        <dbReference type="PROSITE-ProRule" id="PRU00047"/>
    </source>
</evidence>
<dbReference type="Pfam" id="PF02023">
    <property type="entry name" value="SCAN"/>
    <property type="match status" value="1"/>
</dbReference>
<proteinExistence type="predicted"/>
<dbReference type="OMA" id="MIPEVES"/>
<dbReference type="SMART" id="SM00343">
    <property type="entry name" value="ZnF_C2HC"/>
    <property type="match status" value="1"/>
</dbReference>
<reference evidence="5" key="2">
    <citation type="submission" date="2025-09" db="UniProtKB">
        <authorList>
            <consortium name="Ensembl"/>
        </authorList>
    </citation>
    <scope>IDENTIFICATION</scope>
</reference>
<evidence type="ECO:0000313" key="5">
    <source>
        <dbReference type="Ensembl" id="ENSCPRP00005014960.1"/>
    </source>
</evidence>
<dbReference type="GO" id="GO:0008270">
    <property type="term" value="F:zinc ion binding"/>
    <property type="evidence" value="ECO:0007669"/>
    <property type="project" value="UniProtKB-KW"/>
</dbReference>
<dbReference type="PROSITE" id="PS50804">
    <property type="entry name" value="SCAN_BOX"/>
    <property type="match status" value="1"/>
</dbReference>
<dbReference type="InterPro" id="IPR001878">
    <property type="entry name" value="Znf_CCHC"/>
</dbReference>
<dbReference type="GeneTree" id="ENSGT00960000189285"/>
<keyword evidence="6" id="KW-1185">Reference proteome</keyword>
<evidence type="ECO:0000259" key="4">
    <source>
        <dbReference type="PROSITE" id="PS50804"/>
    </source>
</evidence>
<feature type="domain" description="SCAN box" evidence="4">
    <location>
        <begin position="43"/>
        <end position="116"/>
    </location>
</feature>
<dbReference type="Proteomes" id="UP000594220">
    <property type="component" value="Unplaced"/>
</dbReference>
<feature type="compositionally biased region" description="Basic and acidic residues" evidence="2">
    <location>
        <begin position="125"/>
        <end position="138"/>
    </location>
</feature>
<dbReference type="PROSITE" id="PS50158">
    <property type="entry name" value="ZF_CCHC"/>
    <property type="match status" value="1"/>
</dbReference>
<feature type="region of interest" description="Disordered" evidence="2">
    <location>
        <begin position="114"/>
        <end position="138"/>
    </location>
</feature>
<dbReference type="Gene3D" id="1.10.4020.10">
    <property type="entry name" value="DNA breaking-rejoining enzymes"/>
    <property type="match status" value="1"/>
</dbReference>
<dbReference type="AlphaFoldDB" id="A0A7M4EUD6"/>
<keyword evidence="1" id="KW-0862">Zinc</keyword>
<organism evidence="5 6">
    <name type="scientific">Crocodylus porosus</name>
    <name type="common">Saltwater crocodile</name>
    <name type="synonym">Estuarine crocodile</name>
    <dbReference type="NCBI Taxonomy" id="8502"/>
    <lineage>
        <taxon>Eukaryota</taxon>
        <taxon>Metazoa</taxon>
        <taxon>Chordata</taxon>
        <taxon>Craniata</taxon>
        <taxon>Vertebrata</taxon>
        <taxon>Euteleostomi</taxon>
        <taxon>Archelosauria</taxon>
        <taxon>Archosauria</taxon>
        <taxon>Crocodylia</taxon>
        <taxon>Longirostres</taxon>
        <taxon>Crocodylidae</taxon>
        <taxon>Crocodylus</taxon>
    </lineage>
</organism>
<keyword evidence="1" id="KW-0479">Metal-binding</keyword>
<evidence type="ECO:0000313" key="6">
    <source>
        <dbReference type="Proteomes" id="UP000594220"/>
    </source>
</evidence>
<dbReference type="PANTHER" id="PTHR46888:SF1">
    <property type="entry name" value="RIBONUCLEASE H"/>
    <property type="match status" value="1"/>
</dbReference>
<dbReference type="InterPro" id="IPR038269">
    <property type="entry name" value="SCAN_sf"/>
</dbReference>
<dbReference type="Pfam" id="PF00098">
    <property type="entry name" value="zf-CCHC"/>
    <property type="match status" value="1"/>
</dbReference>
<accession>A0A7M4EUD6</accession>
<evidence type="ECO:0008006" key="7">
    <source>
        <dbReference type="Google" id="ProtNLM"/>
    </source>
</evidence>
<dbReference type="InterPro" id="IPR003309">
    <property type="entry name" value="SCAN_dom"/>
</dbReference>
<dbReference type="SMART" id="SM00431">
    <property type="entry name" value="SCAN"/>
    <property type="match status" value="1"/>
</dbReference>
<protein>
    <recommendedName>
        <fullName evidence="7">CCHC-type domain-containing protein</fullName>
    </recommendedName>
</protein>
<reference evidence="5" key="1">
    <citation type="submission" date="2025-08" db="UniProtKB">
        <authorList>
            <consortium name="Ensembl"/>
        </authorList>
    </citation>
    <scope>IDENTIFICATION</scope>
</reference>
<name>A0A7M4EUD6_CROPO</name>
<evidence type="ECO:0000259" key="3">
    <source>
        <dbReference type="PROSITE" id="PS50158"/>
    </source>
</evidence>
<dbReference type="Ensembl" id="ENSCPRT00005017564.1">
    <property type="protein sequence ID" value="ENSCPRP00005014960.1"/>
    <property type="gene ID" value="ENSCPRG00005010506.1"/>
</dbReference>
<feature type="compositionally biased region" description="Polar residues" evidence="2">
    <location>
        <begin position="114"/>
        <end position="124"/>
    </location>
</feature>
<feature type="domain" description="CCHC-type" evidence="3">
    <location>
        <begin position="145"/>
        <end position="160"/>
    </location>
</feature>
<dbReference type="InterPro" id="IPR036875">
    <property type="entry name" value="Znf_CCHC_sf"/>
</dbReference>
<dbReference type="Gene3D" id="4.10.60.10">
    <property type="entry name" value="Zinc finger, CCHC-type"/>
    <property type="match status" value="1"/>
</dbReference>
<sequence>MTAEYTVLIMSAYRAMTRGDALDYDKVKAEILRRLDITPERHQQAFRERKSSEGRTPCILWQNLADLLNKWLRPEATLKKESCDQILLEQFITDLEEDTQKWVRCHCPTSSREALSKGTKGQETATRRCSENKAGRRDGPQGLTCFSCRRRGHLAKNCPQDSRTRLTKDTDFSDMWSGSGMIPEVESMDCWVGSHGVAQIQPLPKV</sequence>
<dbReference type="SUPFAM" id="SSF57756">
    <property type="entry name" value="Retrovirus zinc finger-like domains"/>
    <property type="match status" value="1"/>
</dbReference>
<dbReference type="SUPFAM" id="SSF47353">
    <property type="entry name" value="Retrovirus capsid dimerization domain-like"/>
    <property type="match status" value="1"/>
</dbReference>
<dbReference type="GO" id="GO:0003676">
    <property type="term" value="F:nucleic acid binding"/>
    <property type="evidence" value="ECO:0007669"/>
    <property type="project" value="InterPro"/>
</dbReference>